<protein>
    <submittedName>
        <fullName evidence="1">Uncharacterized protein</fullName>
    </submittedName>
</protein>
<evidence type="ECO:0000313" key="1">
    <source>
        <dbReference type="EMBL" id="SHE53829.1"/>
    </source>
</evidence>
<name>A0A1M4UAR5_9CLOT</name>
<dbReference type="EMBL" id="FQVM01000004">
    <property type="protein sequence ID" value="SHE53829.1"/>
    <property type="molecule type" value="Genomic_DNA"/>
</dbReference>
<keyword evidence="2" id="KW-1185">Reference proteome</keyword>
<accession>A0A1M4UAR5</accession>
<evidence type="ECO:0000313" key="2">
    <source>
        <dbReference type="Proteomes" id="UP000184035"/>
    </source>
</evidence>
<sequence>MDLKYILEIKIKKIPNKIGLSQYLLNSFK</sequence>
<organism evidence="1 2">
    <name type="scientific">Clostridium fallax</name>
    <dbReference type="NCBI Taxonomy" id="1533"/>
    <lineage>
        <taxon>Bacteria</taxon>
        <taxon>Bacillati</taxon>
        <taxon>Bacillota</taxon>
        <taxon>Clostridia</taxon>
        <taxon>Eubacteriales</taxon>
        <taxon>Clostridiaceae</taxon>
        <taxon>Clostridium</taxon>
    </lineage>
</organism>
<gene>
    <name evidence="1" type="ORF">SAMN05443638_104122</name>
</gene>
<proteinExistence type="predicted"/>
<dbReference type="STRING" id="1533.SAMN05443638_104122"/>
<dbReference type="AlphaFoldDB" id="A0A1M4UAR5"/>
<dbReference type="Proteomes" id="UP000184035">
    <property type="component" value="Unassembled WGS sequence"/>
</dbReference>
<reference evidence="1 2" key="1">
    <citation type="submission" date="2016-11" db="EMBL/GenBank/DDBJ databases">
        <authorList>
            <person name="Jaros S."/>
            <person name="Januszkiewicz K."/>
            <person name="Wedrychowicz H."/>
        </authorList>
    </citation>
    <scope>NUCLEOTIDE SEQUENCE [LARGE SCALE GENOMIC DNA]</scope>
    <source>
        <strain evidence="1 2">DSM 2631</strain>
    </source>
</reference>